<evidence type="ECO:0000256" key="4">
    <source>
        <dbReference type="ARBA" id="ARBA00022553"/>
    </source>
</evidence>
<feature type="domain" description="HAMP" evidence="10">
    <location>
        <begin position="203"/>
        <end position="255"/>
    </location>
</feature>
<dbReference type="PROSITE" id="PS50109">
    <property type="entry name" value="HIS_KIN"/>
    <property type="match status" value="1"/>
</dbReference>
<dbReference type="Gene3D" id="1.10.287.130">
    <property type="match status" value="1"/>
</dbReference>
<dbReference type="InterPro" id="IPR003661">
    <property type="entry name" value="HisK_dim/P_dom"/>
</dbReference>
<dbReference type="Proteomes" id="UP001564408">
    <property type="component" value="Unassembled WGS sequence"/>
</dbReference>
<dbReference type="EMBL" id="JBDKXB010000012">
    <property type="protein sequence ID" value="MEY6432860.1"/>
    <property type="molecule type" value="Genomic_DNA"/>
</dbReference>
<dbReference type="CDD" id="cd06225">
    <property type="entry name" value="HAMP"/>
    <property type="match status" value="1"/>
</dbReference>
<evidence type="ECO:0000256" key="5">
    <source>
        <dbReference type="ARBA" id="ARBA00022679"/>
    </source>
</evidence>
<sequence>MPNRFSFYRLLSLAQLSLFGFAVASMPLLLALMTALISVDRLTFQGQHAVREAAQAIQLSRELAENATNLERYARQYQVLGDAELLESYRVEKERFFDILRRMDRLDRNWLGGETLAHLESDAHHVFNAWEGVHSGDLAPDEALQGFLSIARQVRNLFMDSVRAVPREIEVMRENGEQVREQLLWQTAALIPAALILAAFLGVLIAKPMRQLKDAIESLGVGRFDRPIDVKGPNDLAVLGRHLDRLRMRLAELDEQRTFFLQHVSHELKTPLTSIREGAEILTAGVVGRLDVQQQEIAEIIKANSLSLQEMIESLLRGGQVDNGGLVVAMEPLALDDLITDLAKQHELAARVKDVKLDVTRAEVTLCSDRDKLRTLLDNLLSNAVSFTIPRGWVRIETRVDGDQVIIEVRDQGPGIAPEDRERIFEPFFQGKNRASGPNGGTGLGLYIAYRYADALGGHLDVADSDEGACLRLRLPKGRERKRCPGGVERGLPR</sequence>
<evidence type="ECO:0000256" key="3">
    <source>
        <dbReference type="ARBA" id="ARBA00012438"/>
    </source>
</evidence>
<dbReference type="PANTHER" id="PTHR43711:SF1">
    <property type="entry name" value="HISTIDINE KINASE 1"/>
    <property type="match status" value="1"/>
</dbReference>
<keyword evidence="4" id="KW-0597">Phosphoprotein</keyword>
<evidence type="ECO:0000259" key="10">
    <source>
        <dbReference type="PROSITE" id="PS50885"/>
    </source>
</evidence>
<evidence type="ECO:0000256" key="6">
    <source>
        <dbReference type="ARBA" id="ARBA00022777"/>
    </source>
</evidence>
<dbReference type="RefSeq" id="WP_369667246.1">
    <property type="nucleotide sequence ID" value="NZ_JBDKXB010000012.1"/>
</dbReference>
<keyword evidence="8" id="KW-1133">Transmembrane helix</keyword>
<dbReference type="Gene3D" id="6.10.340.10">
    <property type="match status" value="1"/>
</dbReference>
<dbReference type="SMART" id="SM00304">
    <property type="entry name" value="HAMP"/>
    <property type="match status" value="1"/>
</dbReference>
<dbReference type="InterPro" id="IPR003660">
    <property type="entry name" value="HAMP_dom"/>
</dbReference>
<keyword evidence="8" id="KW-0812">Transmembrane</keyword>
<organism evidence="11 12">
    <name type="scientific">Thioalkalicoccus limnaeus</name>
    <dbReference type="NCBI Taxonomy" id="120681"/>
    <lineage>
        <taxon>Bacteria</taxon>
        <taxon>Pseudomonadati</taxon>
        <taxon>Pseudomonadota</taxon>
        <taxon>Gammaproteobacteria</taxon>
        <taxon>Chromatiales</taxon>
        <taxon>Chromatiaceae</taxon>
        <taxon>Thioalkalicoccus</taxon>
    </lineage>
</organism>
<name>A0ABV4BEB2_9GAMM</name>
<feature type="transmembrane region" description="Helical" evidence="8">
    <location>
        <begin position="183"/>
        <end position="206"/>
    </location>
</feature>
<dbReference type="InterPro" id="IPR036890">
    <property type="entry name" value="HATPase_C_sf"/>
</dbReference>
<dbReference type="Pfam" id="PF00512">
    <property type="entry name" value="HisKA"/>
    <property type="match status" value="1"/>
</dbReference>
<keyword evidence="6 11" id="KW-0418">Kinase</keyword>
<comment type="catalytic activity">
    <reaction evidence="1">
        <text>ATP + protein L-histidine = ADP + protein N-phospho-L-histidine.</text>
        <dbReference type="EC" id="2.7.13.3"/>
    </reaction>
</comment>
<gene>
    <name evidence="11" type="ORF">ABC977_10615</name>
</gene>
<accession>A0ABV4BEB2</accession>
<reference evidence="11 12" key="1">
    <citation type="submission" date="2024-05" db="EMBL/GenBank/DDBJ databases">
        <title>Genome Sequence and Characterization of the New Strain Purple Sulfur Bacterium of Genus Thioalkalicoccus.</title>
        <authorList>
            <person name="Bryantseva I.A."/>
            <person name="Kyndt J.A."/>
            <person name="Imhoff J.F."/>
        </authorList>
    </citation>
    <scope>NUCLEOTIDE SEQUENCE [LARGE SCALE GENOMIC DNA]</scope>
    <source>
        <strain evidence="11 12">Um2</strain>
    </source>
</reference>
<dbReference type="CDD" id="cd00082">
    <property type="entry name" value="HisKA"/>
    <property type="match status" value="1"/>
</dbReference>
<evidence type="ECO:0000256" key="8">
    <source>
        <dbReference type="SAM" id="Phobius"/>
    </source>
</evidence>
<dbReference type="SMART" id="SM00387">
    <property type="entry name" value="HATPase_c"/>
    <property type="match status" value="1"/>
</dbReference>
<protein>
    <recommendedName>
        <fullName evidence="3">histidine kinase</fullName>
        <ecNumber evidence="3">2.7.13.3</ecNumber>
    </recommendedName>
</protein>
<evidence type="ECO:0000313" key="12">
    <source>
        <dbReference type="Proteomes" id="UP001564408"/>
    </source>
</evidence>
<evidence type="ECO:0000256" key="2">
    <source>
        <dbReference type="ARBA" id="ARBA00004370"/>
    </source>
</evidence>
<feature type="domain" description="Histidine kinase" evidence="9">
    <location>
        <begin position="263"/>
        <end position="479"/>
    </location>
</feature>
<dbReference type="PROSITE" id="PS50885">
    <property type="entry name" value="HAMP"/>
    <property type="match status" value="1"/>
</dbReference>
<dbReference type="InterPro" id="IPR050736">
    <property type="entry name" value="Sensor_HK_Regulatory"/>
</dbReference>
<dbReference type="InterPro" id="IPR003594">
    <property type="entry name" value="HATPase_dom"/>
</dbReference>
<dbReference type="Pfam" id="PF00672">
    <property type="entry name" value="HAMP"/>
    <property type="match status" value="1"/>
</dbReference>
<dbReference type="EC" id="2.7.13.3" evidence="3"/>
<dbReference type="InterPro" id="IPR036097">
    <property type="entry name" value="HisK_dim/P_sf"/>
</dbReference>
<dbReference type="GO" id="GO:0016301">
    <property type="term" value="F:kinase activity"/>
    <property type="evidence" value="ECO:0007669"/>
    <property type="project" value="UniProtKB-KW"/>
</dbReference>
<keyword evidence="8" id="KW-0472">Membrane</keyword>
<comment type="subcellular location">
    <subcellularLocation>
        <location evidence="2">Membrane</location>
    </subcellularLocation>
</comment>
<proteinExistence type="predicted"/>
<dbReference type="SMART" id="SM00388">
    <property type="entry name" value="HisKA"/>
    <property type="match status" value="1"/>
</dbReference>
<evidence type="ECO:0000259" key="9">
    <source>
        <dbReference type="PROSITE" id="PS50109"/>
    </source>
</evidence>
<dbReference type="InterPro" id="IPR004358">
    <property type="entry name" value="Sig_transdc_His_kin-like_C"/>
</dbReference>
<dbReference type="SUPFAM" id="SSF47384">
    <property type="entry name" value="Homodimeric domain of signal transducing histidine kinase"/>
    <property type="match status" value="1"/>
</dbReference>
<comment type="caution">
    <text evidence="11">The sequence shown here is derived from an EMBL/GenBank/DDBJ whole genome shotgun (WGS) entry which is preliminary data.</text>
</comment>
<keyword evidence="12" id="KW-1185">Reference proteome</keyword>
<dbReference type="PANTHER" id="PTHR43711">
    <property type="entry name" value="TWO-COMPONENT HISTIDINE KINASE"/>
    <property type="match status" value="1"/>
</dbReference>
<dbReference type="InterPro" id="IPR005467">
    <property type="entry name" value="His_kinase_dom"/>
</dbReference>
<keyword evidence="5" id="KW-0808">Transferase</keyword>
<dbReference type="CDD" id="cd00075">
    <property type="entry name" value="HATPase"/>
    <property type="match status" value="1"/>
</dbReference>
<dbReference type="SUPFAM" id="SSF55874">
    <property type="entry name" value="ATPase domain of HSP90 chaperone/DNA topoisomerase II/histidine kinase"/>
    <property type="match status" value="1"/>
</dbReference>
<dbReference type="Pfam" id="PF02518">
    <property type="entry name" value="HATPase_c"/>
    <property type="match status" value="1"/>
</dbReference>
<dbReference type="PRINTS" id="PR00344">
    <property type="entry name" value="BCTRLSENSOR"/>
</dbReference>
<evidence type="ECO:0000256" key="7">
    <source>
        <dbReference type="ARBA" id="ARBA00023012"/>
    </source>
</evidence>
<evidence type="ECO:0000256" key="1">
    <source>
        <dbReference type="ARBA" id="ARBA00000085"/>
    </source>
</evidence>
<dbReference type="Gene3D" id="3.30.565.10">
    <property type="entry name" value="Histidine kinase-like ATPase, C-terminal domain"/>
    <property type="match status" value="1"/>
</dbReference>
<keyword evidence="7" id="KW-0902">Two-component regulatory system</keyword>
<evidence type="ECO:0000313" key="11">
    <source>
        <dbReference type="EMBL" id="MEY6432860.1"/>
    </source>
</evidence>